<dbReference type="InterPro" id="IPR051220">
    <property type="entry name" value="TFA_Chaperone"/>
</dbReference>
<dbReference type="Pfam" id="PF02413">
    <property type="entry name" value="Caudo_TAP"/>
    <property type="match status" value="1"/>
</dbReference>
<dbReference type="PANTHER" id="PTHR34413:SF1">
    <property type="entry name" value="CYTOPLASMIC PROTEIN"/>
    <property type="match status" value="1"/>
</dbReference>
<protein>
    <submittedName>
        <fullName evidence="1">Tail fiber assembly protein</fullName>
    </submittedName>
</protein>
<dbReference type="EMBL" id="RAHH01000006">
    <property type="protein sequence ID" value="RJT45649.1"/>
    <property type="molecule type" value="Genomic_DNA"/>
</dbReference>
<accession>A0A419NBY3</accession>
<keyword evidence="2" id="KW-1185">Reference proteome</keyword>
<name>A0A419NBY3_9GAMM</name>
<dbReference type="OrthoDB" id="8596093at2"/>
<sequence length="141" mass="15746">MNYLWLPASSTFVPESIKDDYISAGWDLTGALEYNEEDFYKFRDVPSGQVLSNVNGLPAWVEAAPASHEEMVNAANYEKQNKISEANDYINSKQWPGKAAMGRLKDAEKVQYNAWLDYLDELEAVDTSAAPDISWTSAPTS</sequence>
<reference evidence="1 2" key="1">
    <citation type="submission" date="2018-09" db="EMBL/GenBank/DDBJ databases">
        <authorList>
            <person name="Le Fleche-Mateos A."/>
        </authorList>
    </citation>
    <scope>NUCLEOTIDE SEQUENCE [LARGE SCALE GENOMIC DNA]</scope>
    <source>
        <strain evidence="1 2">DSM 27399</strain>
    </source>
</reference>
<dbReference type="Proteomes" id="UP000284908">
    <property type="component" value="Unassembled WGS sequence"/>
</dbReference>
<evidence type="ECO:0000313" key="1">
    <source>
        <dbReference type="EMBL" id="RJT45649.1"/>
    </source>
</evidence>
<dbReference type="AlphaFoldDB" id="A0A419NBY3"/>
<dbReference type="RefSeq" id="WP_120131890.1">
    <property type="nucleotide sequence ID" value="NZ_RAHH01000006.1"/>
</dbReference>
<evidence type="ECO:0000313" key="2">
    <source>
        <dbReference type="Proteomes" id="UP000284908"/>
    </source>
</evidence>
<proteinExistence type="predicted"/>
<dbReference type="InterPro" id="IPR003458">
    <property type="entry name" value="Phage_T4_Gp38_tail_assem"/>
</dbReference>
<comment type="caution">
    <text evidence="1">The sequence shown here is derived from an EMBL/GenBank/DDBJ whole genome shotgun (WGS) entry which is preliminary data.</text>
</comment>
<gene>
    <name evidence="1" type="ORF">D6C13_05865</name>
</gene>
<organism evidence="1 2">
    <name type="scientific">Rahnella woolbedingensis</name>
    <dbReference type="NCBI Taxonomy" id="1510574"/>
    <lineage>
        <taxon>Bacteria</taxon>
        <taxon>Pseudomonadati</taxon>
        <taxon>Pseudomonadota</taxon>
        <taxon>Gammaproteobacteria</taxon>
        <taxon>Enterobacterales</taxon>
        <taxon>Yersiniaceae</taxon>
        <taxon>Rahnella</taxon>
    </lineage>
</organism>
<dbReference type="PANTHER" id="PTHR34413">
    <property type="entry name" value="PROPHAGE TAIL FIBER ASSEMBLY PROTEIN HOMOLOG TFAE-RELATED-RELATED"/>
    <property type="match status" value="1"/>
</dbReference>